<feature type="transmembrane region" description="Helical" evidence="6">
    <location>
        <begin position="24"/>
        <end position="41"/>
    </location>
</feature>
<feature type="domain" description="Citrate transporter-like" evidence="7">
    <location>
        <begin position="16"/>
        <end position="63"/>
    </location>
</feature>
<dbReference type="GO" id="GO:0022857">
    <property type="term" value="F:transmembrane transporter activity"/>
    <property type="evidence" value="ECO:0007669"/>
    <property type="project" value="UniProtKB-ARBA"/>
</dbReference>
<evidence type="ECO:0000256" key="2">
    <source>
        <dbReference type="ARBA" id="ARBA00022448"/>
    </source>
</evidence>
<evidence type="ECO:0000313" key="9">
    <source>
        <dbReference type="Proteomes" id="UP000324222"/>
    </source>
</evidence>
<reference evidence="8 9" key="1">
    <citation type="submission" date="2019-05" db="EMBL/GenBank/DDBJ databases">
        <title>Another draft genome of Portunus trituberculatus and its Hox gene families provides insights of decapod evolution.</title>
        <authorList>
            <person name="Jeong J.-H."/>
            <person name="Song I."/>
            <person name="Kim S."/>
            <person name="Choi T."/>
            <person name="Kim D."/>
            <person name="Ryu S."/>
            <person name="Kim W."/>
        </authorList>
    </citation>
    <scope>NUCLEOTIDE SEQUENCE [LARGE SCALE GENOMIC DNA]</scope>
    <source>
        <tissue evidence="8">Muscle</tissue>
    </source>
</reference>
<evidence type="ECO:0000256" key="1">
    <source>
        <dbReference type="ARBA" id="ARBA00004141"/>
    </source>
</evidence>
<evidence type="ECO:0000313" key="8">
    <source>
        <dbReference type="EMBL" id="MPC67771.1"/>
    </source>
</evidence>
<gene>
    <name evidence="8" type="primary">SLC13A2</name>
    <name evidence="8" type="ORF">E2C01_061955</name>
</gene>
<evidence type="ECO:0000256" key="3">
    <source>
        <dbReference type="ARBA" id="ARBA00022692"/>
    </source>
</evidence>
<keyword evidence="3 6" id="KW-0812">Transmembrane</keyword>
<sequence>MGVPKTHTEVTAGFSGRTRQSPRLLALGFMIVTSFLSMWISNTATAAMIVPIVDAVVKELTKVILGDRCQKQVED</sequence>
<dbReference type="Proteomes" id="UP000324222">
    <property type="component" value="Unassembled WGS sequence"/>
</dbReference>
<dbReference type="PANTHER" id="PTHR10283:SF82">
    <property type="entry name" value="SOLUTE CARRIER FAMILY 13 MEMBER 2"/>
    <property type="match status" value="1"/>
</dbReference>
<keyword evidence="5 6" id="KW-0472">Membrane</keyword>
<dbReference type="Pfam" id="PF03600">
    <property type="entry name" value="CitMHS"/>
    <property type="match status" value="1"/>
</dbReference>
<dbReference type="GO" id="GO:0005886">
    <property type="term" value="C:plasma membrane"/>
    <property type="evidence" value="ECO:0007669"/>
    <property type="project" value="TreeGrafter"/>
</dbReference>
<evidence type="ECO:0000259" key="7">
    <source>
        <dbReference type="Pfam" id="PF03600"/>
    </source>
</evidence>
<keyword evidence="4 6" id="KW-1133">Transmembrane helix</keyword>
<comment type="subcellular location">
    <subcellularLocation>
        <location evidence="1">Membrane</location>
        <topology evidence="1">Multi-pass membrane protein</topology>
    </subcellularLocation>
</comment>
<dbReference type="AlphaFoldDB" id="A0A5B7H581"/>
<evidence type="ECO:0000256" key="5">
    <source>
        <dbReference type="ARBA" id="ARBA00023136"/>
    </source>
</evidence>
<dbReference type="EMBL" id="VSRR010026736">
    <property type="protein sequence ID" value="MPC67771.1"/>
    <property type="molecule type" value="Genomic_DNA"/>
</dbReference>
<dbReference type="InterPro" id="IPR004680">
    <property type="entry name" value="Cit_transptr-like_dom"/>
</dbReference>
<organism evidence="8 9">
    <name type="scientific">Portunus trituberculatus</name>
    <name type="common">Swimming crab</name>
    <name type="synonym">Neptunus trituberculatus</name>
    <dbReference type="NCBI Taxonomy" id="210409"/>
    <lineage>
        <taxon>Eukaryota</taxon>
        <taxon>Metazoa</taxon>
        <taxon>Ecdysozoa</taxon>
        <taxon>Arthropoda</taxon>
        <taxon>Crustacea</taxon>
        <taxon>Multicrustacea</taxon>
        <taxon>Malacostraca</taxon>
        <taxon>Eumalacostraca</taxon>
        <taxon>Eucarida</taxon>
        <taxon>Decapoda</taxon>
        <taxon>Pleocyemata</taxon>
        <taxon>Brachyura</taxon>
        <taxon>Eubrachyura</taxon>
        <taxon>Portunoidea</taxon>
        <taxon>Portunidae</taxon>
        <taxon>Portuninae</taxon>
        <taxon>Portunus</taxon>
    </lineage>
</organism>
<keyword evidence="9" id="KW-1185">Reference proteome</keyword>
<name>A0A5B7H581_PORTR</name>
<keyword evidence="2" id="KW-0813">Transport</keyword>
<proteinExistence type="predicted"/>
<evidence type="ECO:0000256" key="4">
    <source>
        <dbReference type="ARBA" id="ARBA00022989"/>
    </source>
</evidence>
<dbReference type="PANTHER" id="PTHR10283">
    <property type="entry name" value="SOLUTE CARRIER FAMILY 13 MEMBER"/>
    <property type="match status" value="1"/>
</dbReference>
<accession>A0A5B7H581</accession>
<comment type="caution">
    <text evidence="8">The sequence shown here is derived from an EMBL/GenBank/DDBJ whole genome shotgun (WGS) entry which is preliminary data.</text>
</comment>
<evidence type="ECO:0000256" key="6">
    <source>
        <dbReference type="SAM" id="Phobius"/>
    </source>
</evidence>
<protein>
    <submittedName>
        <fullName evidence="8">Solute carrier family 13 member 2</fullName>
    </submittedName>
</protein>